<dbReference type="InterPro" id="IPR024395">
    <property type="entry name" value="CLASP_N_dom"/>
</dbReference>
<reference evidence="3 4" key="4">
    <citation type="journal article" date="2011" name="BMC Genomics">
        <title>RNA-Seq improves annotation of protein-coding genes in the cucumber genome.</title>
        <authorList>
            <person name="Li Z."/>
            <person name="Zhang Z."/>
            <person name="Yan P."/>
            <person name="Huang S."/>
            <person name="Fei Z."/>
            <person name="Lin K."/>
        </authorList>
    </citation>
    <scope>NUCLEOTIDE SEQUENCE [LARGE SCALE GENOMIC DNA]</scope>
    <source>
        <strain evidence="4">cv. 9930</strain>
    </source>
</reference>
<dbReference type="InterPro" id="IPR016024">
    <property type="entry name" value="ARM-type_fold"/>
</dbReference>
<evidence type="ECO:0000259" key="2">
    <source>
        <dbReference type="SMART" id="SM01349"/>
    </source>
</evidence>
<gene>
    <name evidence="3" type="ORF">Csa_3G154330</name>
</gene>
<dbReference type="InterPro" id="IPR011989">
    <property type="entry name" value="ARM-like"/>
</dbReference>
<dbReference type="GO" id="GO:0000226">
    <property type="term" value="P:microtubule cytoskeleton organization"/>
    <property type="evidence" value="ECO:0000318"/>
    <property type="project" value="GO_Central"/>
</dbReference>
<dbReference type="Gramene" id="KGN57110">
    <property type="protein sequence ID" value="KGN57110"/>
    <property type="gene ID" value="Csa_3G154330"/>
</dbReference>
<evidence type="ECO:0000313" key="4">
    <source>
        <dbReference type="Proteomes" id="UP000029981"/>
    </source>
</evidence>
<dbReference type="PANTHER" id="PTHR21567:SF65">
    <property type="entry name" value="ARM REPEAT SUPERFAMILY PROTEIN"/>
    <property type="match status" value="1"/>
</dbReference>
<reference evidence="3 4" key="1">
    <citation type="journal article" date="2009" name="Nat. Genet.">
        <title>The genome of the cucumber, Cucumis sativus L.</title>
        <authorList>
            <person name="Huang S."/>
            <person name="Li R."/>
            <person name="Zhang Z."/>
            <person name="Li L."/>
            <person name="Gu X."/>
            <person name="Fan W."/>
            <person name="Lucas W.J."/>
            <person name="Wang X."/>
            <person name="Xie B."/>
            <person name="Ni P."/>
            <person name="Ren Y."/>
            <person name="Zhu H."/>
            <person name="Li J."/>
            <person name="Lin K."/>
            <person name="Jin W."/>
            <person name="Fei Z."/>
            <person name="Li G."/>
            <person name="Staub J."/>
            <person name="Kilian A."/>
            <person name="van der Vossen E.A."/>
            <person name="Wu Y."/>
            <person name="Guo J."/>
            <person name="He J."/>
            <person name="Jia Z."/>
            <person name="Ren Y."/>
            <person name="Tian G."/>
            <person name="Lu Y."/>
            <person name="Ruan J."/>
            <person name="Qian W."/>
            <person name="Wang M."/>
            <person name="Huang Q."/>
            <person name="Li B."/>
            <person name="Xuan Z."/>
            <person name="Cao J."/>
            <person name="Asan"/>
            <person name="Wu Z."/>
            <person name="Zhang J."/>
            <person name="Cai Q."/>
            <person name="Bai Y."/>
            <person name="Zhao B."/>
            <person name="Han Y."/>
            <person name="Li Y."/>
            <person name="Li X."/>
            <person name="Wang S."/>
            <person name="Shi Q."/>
            <person name="Liu S."/>
            <person name="Cho W.K."/>
            <person name="Kim J.Y."/>
            <person name="Xu Y."/>
            <person name="Heller-Uszynska K."/>
            <person name="Miao H."/>
            <person name="Cheng Z."/>
            <person name="Zhang S."/>
            <person name="Wu J."/>
            <person name="Yang Y."/>
            <person name="Kang H."/>
            <person name="Li M."/>
            <person name="Liang H."/>
            <person name="Ren X."/>
            <person name="Shi Z."/>
            <person name="Wen M."/>
            <person name="Jian M."/>
            <person name="Yang H."/>
            <person name="Zhang G."/>
            <person name="Yang Z."/>
            <person name="Chen R."/>
            <person name="Liu S."/>
            <person name="Li J."/>
            <person name="Ma L."/>
            <person name="Liu H."/>
            <person name="Zhou Y."/>
            <person name="Zhao J."/>
            <person name="Fang X."/>
            <person name="Li G."/>
            <person name="Fang L."/>
            <person name="Li Y."/>
            <person name="Liu D."/>
            <person name="Zheng H."/>
            <person name="Zhang Y."/>
            <person name="Qin N."/>
            <person name="Li Z."/>
            <person name="Yang G."/>
            <person name="Yang S."/>
            <person name="Bolund L."/>
            <person name="Kristiansen K."/>
            <person name="Zheng H."/>
            <person name="Li S."/>
            <person name="Zhang X."/>
            <person name="Yang H."/>
            <person name="Wang J."/>
            <person name="Sun R."/>
            <person name="Zhang B."/>
            <person name="Jiang S."/>
            <person name="Wang J."/>
            <person name="Du Y."/>
            <person name="Li S."/>
        </authorList>
    </citation>
    <scope>NUCLEOTIDE SEQUENCE [LARGE SCALE GENOMIC DNA]</scope>
    <source>
        <strain evidence="4">cv. 9930</strain>
    </source>
</reference>
<dbReference type="EMBL" id="CM002924">
    <property type="protein sequence ID" value="KGN57110.1"/>
    <property type="molecule type" value="Genomic_DNA"/>
</dbReference>
<organism evidence="3 4">
    <name type="scientific">Cucumis sativus</name>
    <name type="common">Cucumber</name>
    <dbReference type="NCBI Taxonomy" id="3659"/>
    <lineage>
        <taxon>Eukaryota</taxon>
        <taxon>Viridiplantae</taxon>
        <taxon>Streptophyta</taxon>
        <taxon>Embryophyta</taxon>
        <taxon>Tracheophyta</taxon>
        <taxon>Spermatophyta</taxon>
        <taxon>Magnoliopsida</taxon>
        <taxon>eudicotyledons</taxon>
        <taxon>Gunneridae</taxon>
        <taxon>Pentapetalae</taxon>
        <taxon>rosids</taxon>
        <taxon>fabids</taxon>
        <taxon>Cucurbitales</taxon>
        <taxon>Cucurbitaceae</taxon>
        <taxon>Benincaseae</taxon>
        <taxon>Cucumis</taxon>
    </lineage>
</organism>
<name>A0A0A0L588_CUCSA</name>
<keyword evidence="4" id="KW-1185">Reference proteome</keyword>
<dbReference type="PANTHER" id="PTHR21567">
    <property type="entry name" value="CLASP"/>
    <property type="match status" value="1"/>
</dbReference>
<feature type="region of interest" description="Disordered" evidence="1">
    <location>
        <begin position="1"/>
        <end position="23"/>
    </location>
</feature>
<dbReference type="SMART" id="SM01349">
    <property type="entry name" value="TOG"/>
    <property type="match status" value="1"/>
</dbReference>
<dbReference type="KEGG" id="csv:101204184"/>
<dbReference type="AlphaFoldDB" id="A0A0A0L588"/>
<dbReference type="Proteomes" id="UP000029981">
    <property type="component" value="Chromosome 3"/>
</dbReference>
<dbReference type="eggNOG" id="KOG2933">
    <property type="taxonomic scope" value="Eukaryota"/>
</dbReference>
<dbReference type="Pfam" id="PF12348">
    <property type="entry name" value="CLASP_N"/>
    <property type="match status" value="1"/>
</dbReference>
<dbReference type="Gene3D" id="1.25.10.10">
    <property type="entry name" value="Leucine-rich Repeat Variant"/>
    <property type="match status" value="1"/>
</dbReference>
<dbReference type="InterPro" id="IPR034085">
    <property type="entry name" value="TOG"/>
</dbReference>
<reference evidence="3 4" key="2">
    <citation type="journal article" date="2009" name="PLoS ONE">
        <title>An integrated genetic and cytogenetic map of the cucumber genome.</title>
        <authorList>
            <person name="Ren Y."/>
            <person name="Zhang Z."/>
            <person name="Liu J."/>
            <person name="Staub J.E."/>
            <person name="Han Y."/>
            <person name="Cheng Z."/>
            <person name="Li X."/>
            <person name="Lu J."/>
            <person name="Miao H."/>
            <person name="Kang H."/>
            <person name="Xie B."/>
            <person name="Gu X."/>
            <person name="Wang X."/>
            <person name="Du Y."/>
            <person name="Jin W."/>
            <person name="Huang S."/>
        </authorList>
    </citation>
    <scope>NUCLEOTIDE SEQUENCE [LARGE SCALE GENOMIC DNA]</scope>
    <source>
        <strain evidence="4">cv. 9930</strain>
    </source>
</reference>
<accession>A0A0A0L588</accession>
<evidence type="ECO:0000313" key="3">
    <source>
        <dbReference type="EMBL" id="KGN57110.1"/>
    </source>
</evidence>
<reference evidence="3 4" key="3">
    <citation type="journal article" date="2010" name="BMC Genomics">
        <title>Transcriptome sequencing and comparative analysis of cucumber flowers with different sex types.</title>
        <authorList>
            <person name="Guo S."/>
            <person name="Zheng Y."/>
            <person name="Joung J.G."/>
            <person name="Liu S."/>
            <person name="Zhang Z."/>
            <person name="Crasta O.R."/>
            <person name="Sobral B.W."/>
            <person name="Xu Y."/>
            <person name="Huang S."/>
            <person name="Fei Z."/>
        </authorList>
    </citation>
    <scope>NUCLEOTIDE SEQUENCE [LARGE SCALE GENOMIC DNA]</scope>
    <source>
        <strain evidence="4">cv. 9930</strain>
    </source>
</reference>
<sequence>MAMALRPIDNALPVTPERPKKQAKVVVPVQKGNDENQAPLPPSADATIDYVSSENLKPLTDPDSNNFIEGLDSKDWVKVCETLNNARRLAIFHSDLLLPSLEKVMVVLMKSMKNPRSALIKTSIMASADIFNAFGDRLLDTSTSNAFDQLLLQLLLKASQDKKFVCEEADKALKALVQSMTPLPLLQKLRPYVSHSNLRVRAKAAIPISNCVSKMGLEEMNQYGFVPLLQMASDLLNDRLPEAREAARSIVMGMFKAYTENEEDKQEAWQSFCQANLSPIHSQSLLKVVTSSQ</sequence>
<dbReference type="GO" id="GO:0008017">
    <property type="term" value="F:microtubule binding"/>
    <property type="evidence" value="ECO:0000318"/>
    <property type="project" value="GO_Central"/>
</dbReference>
<dbReference type="OrthoDB" id="63891at2759"/>
<dbReference type="SUPFAM" id="SSF48371">
    <property type="entry name" value="ARM repeat"/>
    <property type="match status" value="1"/>
</dbReference>
<proteinExistence type="predicted"/>
<feature type="domain" description="TOG" evidence="2">
    <location>
        <begin position="49"/>
        <end position="283"/>
    </location>
</feature>
<evidence type="ECO:0000256" key="1">
    <source>
        <dbReference type="SAM" id="MobiDB-lite"/>
    </source>
</evidence>
<protein>
    <recommendedName>
        <fullName evidence="2">TOG domain-containing protein</fullName>
    </recommendedName>
</protein>
<dbReference type="OMA" id="KTSIMTC"/>
<dbReference type="GO" id="GO:0005881">
    <property type="term" value="C:cytoplasmic microtubule"/>
    <property type="evidence" value="ECO:0000318"/>
    <property type="project" value="GO_Central"/>
</dbReference>